<dbReference type="SUPFAM" id="SSF53244">
    <property type="entry name" value="MurD-like peptide ligases, peptide-binding domain"/>
    <property type="match status" value="1"/>
</dbReference>
<feature type="domain" description="Mur ligase C-terminal" evidence="9">
    <location>
        <begin position="284"/>
        <end position="393"/>
    </location>
</feature>
<comment type="catalytic activity">
    <reaction evidence="7 8">
        <text>UDP-N-acetyl-alpha-D-muramoyl-L-alanine + D-glutamate + ATP = UDP-N-acetyl-alpha-D-muramoyl-L-alanyl-D-glutamate + ADP + phosphate + H(+)</text>
        <dbReference type="Rhea" id="RHEA:16429"/>
        <dbReference type="ChEBI" id="CHEBI:15378"/>
        <dbReference type="ChEBI" id="CHEBI:29986"/>
        <dbReference type="ChEBI" id="CHEBI:30616"/>
        <dbReference type="ChEBI" id="CHEBI:43474"/>
        <dbReference type="ChEBI" id="CHEBI:83898"/>
        <dbReference type="ChEBI" id="CHEBI:83900"/>
        <dbReference type="ChEBI" id="CHEBI:456216"/>
        <dbReference type="EC" id="6.3.2.9"/>
    </reaction>
</comment>
<dbReference type="PANTHER" id="PTHR43692">
    <property type="entry name" value="UDP-N-ACETYLMURAMOYLALANINE--D-GLUTAMATE LIGASE"/>
    <property type="match status" value="1"/>
</dbReference>
<comment type="function">
    <text evidence="7 8">Cell wall formation. Catalyzes the addition of glutamate to the nucleotide precursor UDP-N-acetylmuramoyl-L-alanine (UMA).</text>
</comment>
<evidence type="ECO:0000256" key="7">
    <source>
        <dbReference type="HAMAP-Rule" id="MF_00639"/>
    </source>
</evidence>
<dbReference type="GO" id="GO:0009252">
    <property type="term" value="P:peptidoglycan biosynthetic process"/>
    <property type="evidence" value="ECO:0007669"/>
    <property type="project" value="UniProtKB-UniRule"/>
</dbReference>
<dbReference type="UniPathway" id="UPA00219"/>
<dbReference type="EC" id="6.3.2.9" evidence="7 8"/>
<evidence type="ECO:0000256" key="1">
    <source>
        <dbReference type="ARBA" id="ARBA00004496"/>
    </source>
</evidence>
<evidence type="ECO:0000256" key="5">
    <source>
        <dbReference type="ARBA" id="ARBA00022741"/>
    </source>
</evidence>
<dbReference type="GO" id="GO:0005737">
    <property type="term" value="C:cytoplasm"/>
    <property type="evidence" value="ECO:0007669"/>
    <property type="project" value="UniProtKB-SubCell"/>
</dbReference>
<proteinExistence type="inferred from homology"/>
<evidence type="ECO:0000256" key="6">
    <source>
        <dbReference type="ARBA" id="ARBA00022840"/>
    </source>
</evidence>
<keyword evidence="7 8" id="KW-0131">Cell cycle</keyword>
<evidence type="ECO:0000313" key="12">
    <source>
        <dbReference type="Proteomes" id="UP000555828"/>
    </source>
</evidence>
<dbReference type="InterPro" id="IPR013221">
    <property type="entry name" value="Mur_ligase_cen"/>
</dbReference>
<dbReference type="Gene3D" id="3.90.190.20">
    <property type="entry name" value="Mur ligase, C-terminal domain"/>
    <property type="match status" value="1"/>
</dbReference>
<dbReference type="Pfam" id="PF08245">
    <property type="entry name" value="Mur_ligase_M"/>
    <property type="match status" value="1"/>
</dbReference>
<feature type="binding site" evidence="7">
    <location>
        <begin position="112"/>
        <end position="118"/>
    </location>
    <ligand>
        <name>ATP</name>
        <dbReference type="ChEBI" id="CHEBI:30616"/>
    </ligand>
</feature>
<dbReference type="Pfam" id="PF02875">
    <property type="entry name" value="Mur_ligase_C"/>
    <property type="match status" value="1"/>
</dbReference>
<dbReference type="InterPro" id="IPR036615">
    <property type="entry name" value="Mur_ligase_C_dom_sf"/>
</dbReference>
<organism evidence="11 12">
    <name type="scientific">Thermosipho japonicus</name>
    <dbReference type="NCBI Taxonomy" id="90323"/>
    <lineage>
        <taxon>Bacteria</taxon>
        <taxon>Thermotogati</taxon>
        <taxon>Thermotogota</taxon>
        <taxon>Thermotogae</taxon>
        <taxon>Thermotogales</taxon>
        <taxon>Fervidobacteriaceae</taxon>
        <taxon>Thermosipho</taxon>
    </lineage>
</organism>
<dbReference type="InterPro" id="IPR036565">
    <property type="entry name" value="Mur-like_cat_sf"/>
</dbReference>
<evidence type="ECO:0000256" key="8">
    <source>
        <dbReference type="RuleBase" id="RU003664"/>
    </source>
</evidence>
<dbReference type="Gene3D" id="3.40.1190.10">
    <property type="entry name" value="Mur-like, catalytic domain"/>
    <property type="match status" value="1"/>
</dbReference>
<dbReference type="NCBIfam" id="TIGR01087">
    <property type="entry name" value="murD"/>
    <property type="match status" value="1"/>
</dbReference>
<reference evidence="11 12" key="1">
    <citation type="submission" date="2020-08" db="EMBL/GenBank/DDBJ databases">
        <title>Genomic Encyclopedia of Type Strains, Phase IV (KMG-IV): sequencing the most valuable type-strain genomes for metagenomic binning, comparative biology and taxonomic classification.</title>
        <authorList>
            <person name="Goeker M."/>
        </authorList>
    </citation>
    <scope>NUCLEOTIDE SEQUENCE [LARGE SCALE GENOMIC DNA]</scope>
    <source>
        <strain evidence="11 12">DSM 13481</strain>
    </source>
</reference>
<keyword evidence="7 8" id="KW-0573">Peptidoglycan synthesis</keyword>
<keyword evidence="4 7" id="KW-0436">Ligase</keyword>
<comment type="subcellular location">
    <subcellularLocation>
        <location evidence="1 7 8">Cytoplasm</location>
    </subcellularLocation>
</comment>
<dbReference type="Pfam" id="PF21377">
    <property type="entry name" value="MurD_N"/>
    <property type="match status" value="1"/>
</dbReference>
<evidence type="ECO:0000259" key="9">
    <source>
        <dbReference type="Pfam" id="PF02875"/>
    </source>
</evidence>
<dbReference type="RefSeq" id="WP_184619147.1">
    <property type="nucleotide sequence ID" value="NZ_JACHEX010000002.1"/>
</dbReference>
<dbReference type="PANTHER" id="PTHR43692:SF1">
    <property type="entry name" value="UDP-N-ACETYLMURAMOYLALANINE--D-GLUTAMATE LIGASE"/>
    <property type="match status" value="1"/>
</dbReference>
<dbReference type="InterPro" id="IPR004101">
    <property type="entry name" value="Mur_ligase_C"/>
</dbReference>
<dbReference type="Gene3D" id="3.40.50.720">
    <property type="entry name" value="NAD(P)-binding Rossmann-like Domain"/>
    <property type="match status" value="1"/>
</dbReference>
<dbReference type="GO" id="GO:0071555">
    <property type="term" value="P:cell wall organization"/>
    <property type="evidence" value="ECO:0007669"/>
    <property type="project" value="UniProtKB-KW"/>
</dbReference>
<gene>
    <name evidence="7" type="primary">murD</name>
    <name evidence="11" type="ORF">HNP65_000908</name>
</gene>
<dbReference type="InterPro" id="IPR005762">
    <property type="entry name" value="MurD"/>
</dbReference>
<name>A0A841GT72_9BACT</name>
<dbReference type="SUPFAM" id="SSF53623">
    <property type="entry name" value="MurD-like peptide ligases, catalytic domain"/>
    <property type="match status" value="1"/>
</dbReference>
<evidence type="ECO:0000256" key="4">
    <source>
        <dbReference type="ARBA" id="ARBA00022598"/>
    </source>
</evidence>
<evidence type="ECO:0000256" key="2">
    <source>
        <dbReference type="ARBA" id="ARBA00004752"/>
    </source>
</evidence>
<keyword evidence="12" id="KW-1185">Reference proteome</keyword>
<dbReference type="SUPFAM" id="SSF51984">
    <property type="entry name" value="MurCD N-terminal domain"/>
    <property type="match status" value="1"/>
</dbReference>
<keyword evidence="6 7" id="KW-0067">ATP-binding</keyword>
<sequence length="423" mass="48340">MKYTLLGFGISNKEILKYLLKKGESVFVSEGRKLSEVDKEFLNSFGVDFEENGHTEKVLDSDVILVSPGIHFENEIIKKAKENNIKIDTEISFCLKEFEKINWFPYVIAVTGSVGKSTTVSMIQHVLNKYKRTLLAGNIGIPIAKLLNDDLRADYLVLEVSSFQLFWSDKFKPNISSILNIYPNHLNWHPDMNHYINSKFKITLSQDENDFFVYNPNDEYIVKNLDKVKAKKVPFKYDFEIKELPEHLRYKQTIENVAAAKTIVEVAGFEFNIDFLEDFEKLPHRMEYVTEINGVKFFNDSKATNAAAVIRAVENFDGKLHLIMAGIGKNEDYTLLRKVLKNSVKTVALVGPITKDVKPYLDGINFMECSSINEAVNQLFRIANPGDVIMLSPGGASFDAFKNFEERGEYFKQLVFQLKEGKS</sequence>
<evidence type="ECO:0000256" key="3">
    <source>
        <dbReference type="ARBA" id="ARBA00022490"/>
    </source>
</evidence>
<dbReference type="GO" id="GO:0008360">
    <property type="term" value="P:regulation of cell shape"/>
    <property type="evidence" value="ECO:0007669"/>
    <property type="project" value="UniProtKB-KW"/>
</dbReference>
<comment type="similarity">
    <text evidence="7">Belongs to the MurCDEF family.</text>
</comment>
<keyword evidence="7 8" id="KW-0961">Cell wall biogenesis/degradation</keyword>
<dbReference type="GO" id="GO:0008764">
    <property type="term" value="F:UDP-N-acetylmuramoylalanine-D-glutamate ligase activity"/>
    <property type="evidence" value="ECO:0007669"/>
    <property type="project" value="UniProtKB-UniRule"/>
</dbReference>
<dbReference type="GO" id="GO:0051301">
    <property type="term" value="P:cell division"/>
    <property type="evidence" value="ECO:0007669"/>
    <property type="project" value="UniProtKB-KW"/>
</dbReference>
<dbReference type="GO" id="GO:0005524">
    <property type="term" value="F:ATP binding"/>
    <property type="evidence" value="ECO:0007669"/>
    <property type="project" value="UniProtKB-UniRule"/>
</dbReference>
<evidence type="ECO:0000259" key="10">
    <source>
        <dbReference type="Pfam" id="PF08245"/>
    </source>
</evidence>
<keyword evidence="3 7" id="KW-0963">Cytoplasm</keyword>
<comment type="caution">
    <text evidence="11">The sequence shown here is derived from an EMBL/GenBank/DDBJ whole genome shotgun (WGS) entry which is preliminary data.</text>
</comment>
<dbReference type="AlphaFoldDB" id="A0A841GT72"/>
<protein>
    <recommendedName>
        <fullName evidence="7 8">UDP-N-acetylmuramoylalanine--D-glutamate ligase</fullName>
        <ecNumber evidence="7 8">6.3.2.9</ecNumber>
    </recommendedName>
    <alternativeName>
        <fullName evidence="7">D-glutamic acid-adding enzyme</fullName>
    </alternativeName>
    <alternativeName>
        <fullName evidence="7">UDP-N-acetylmuramoyl-L-alanyl-D-glutamate synthetase</fullName>
    </alternativeName>
</protein>
<dbReference type="Proteomes" id="UP000555828">
    <property type="component" value="Unassembled WGS sequence"/>
</dbReference>
<dbReference type="EMBL" id="JACHEX010000002">
    <property type="protein sequence ID" value="MBB6062470.1"/>
    <property type="molecule type" value="Genomic_DNA"/>
</dbReference>
<evidence type="ECO:0000313" key="11">
    <source>
        <dbReference type="EMBL" id="MBB6062470.1"/>
    </source>
</evidence>
<accession>A0A841GT72</accession>
<keyword evidence="7 8" id="KW-0132">Cell division</keyword>
<comment type="pathway">
    <text evidence="2 7 8">Cell wall biogenesis; peptidoglycan biosynthesis.</text>
</comment>
<feature type="domain" description="Mur ligase central" evidence="10">
    <location>
        <begin position="110"/>
        <end position="266"/>
    </location>
</feature>
<keyword evidence="7 8" id="KW-0133">Cell shape</keyword>
<dbReference type="HAMAP" id="MF_00639">
    <property type="entry name" value="MurD"/>
    <property type="match status" value="1"/>
</dbReference>
<keyword evidence="5 7" id="KW-0547">Nucleotide-binding</keyword>